<dbReference type="GO" id="GO:0019262">
    <property type="term" value="P:N-acetylneuraminate catabolic process"/>
    <property type="evidence" value="ECO:0007669"/>
    <property type="project" value="TreeGrafter"/>
</dbReference>
<evidence type="ECO:0008006" key="3">
    <source>
        <dbReference type="Google" id="ProtNLM"/>
    </source>
</evidence>
<dbReference type="Proteomes" id="UP000215405">
    <property type="component" value="Unassembled WGS sequence"/>
</dbReference>
<gene>
    <name evidence="1" type="ORF">B7H23_14545</name>
</gene>
<dbReference type="InterPro" id="IPR043129">
    <property type="entry name" value="ATPase_NBD"/>
</dbReference>
<dbReference type="GO" id="GO:0009384">
    <property type="term" value="F:N-acylmannosamine kinase activity"/>
    <property type="evidence" value="ECO:0007669"/>
    <property type="project" value="TreeGrafter"/>
</dbReference>
<protein>
    <recommendedName>
        <fullName evidence="3">Sugar kinase</fullName>
    </recommendedName>
</protein>
<sequence>MSTSNDVSQEEVGRFGRGSNQSVLRAHNERLVLTLLRNHGPLAKSQIAKMTGLSAQAAGVIMGRLEMEGLLRRGVPRRGRVGQPSVPMTIAPDCAFFIGLKIGRRVSELVLIDFMGRAICQLSQPHFCPTPDETIVFAKDGTRRLLESLDPAARERVAGMGVATPFQLWEWAEQIGAPAETIASWRDADVGARLRASFSWPVHIQNDASAACGAELAFANPPEDDFLYFFVGSLIGGGVVLNGSLYTGRRGNAGALGSMPVTRRDRAGHPLAQLIDIASISSLERKMIFADLPLSGVRDAAACWTIPDELLDKWIGEAGDALAQAILSACAVIDFEAAIIDGSLPEAVRKRLVQRARDTLCGMNDRGIDLPVVREGAVGANARALGAASLPLFDRFLLSPRTLAASQIWSGQASMPLT</sequence>
<comment type="caution">
    <text evidence="1">The sequence shown here is derived from an EMBL/GenBank/DDBJ whole genome shotgun (WGS) entry which is preliminary data.</text>
</comment>
<dbReference type="InterPro" id="IPR036390">
    <property type="entry name" value="WH_DNA-bd_sf"/>
</dbReference>
<dbReference type="InterPro" id="IPR036388">
    <property type="entry name" value="WH-like_DNA-bd_sf"/>
</dbReference>
<dbReference type="SUPFAM" id="SSF46785">
    <property type="entry name" value="Winged helix' DNA-binding domain"/>
    <property type="match status" value="1"/>
</dbReference>
<dbReference type="CDD" id="cd23763">
    <property type="entry name" value="ASKHA_ATPase_ROK"/>
    <property type="match status" value="1"/>
</dbReference>
<organism evidence="1 2">
    <name type="scientific">Notoacmeibacter marinus</name>
    <dbReference type="NCBI Taxonomy" id="1876515"/>
    <lineage>
        <taxon>Bacteria</taxon>
        <taxon>Pseudomonadati</taxon>
        <taxon>Pseudomonadota</taxon>
        <taxon>Alphaproteobacteria</taxon>
        <taxon>Hyphomicrobiales</taxon>
        <taxon>Notoacmeibacteraceae</taxon>
        <taxon>Notoacmeibacter</taxon>
    </lineage>
</organism>
<dbReference type="Gene3D" id="1.10.10.10">
    <property type="entry name" value="Winged helix-like DNA-binding domain superfamily/Winged helix DNA-binding domain"/>
    <property type="match status" value="1"/>
</dbReference>
<dbReference type="InterPro" id="IPR000600">
    <property type="entry name" value="ROK"/>
</dbReference>
<dbReference type="SUPFAM" id="SSF53067">
    <property type="entry name" value="Actin-like ATPase domain"/>
    <property type="match status" value="1"/>
</dbReference>
<dbReference type="AlphaFoldDB" id="A0A231UTY4"/>
<dbReference type="PANTHER" id="PTHR18964:SF169">
    <property type="entry name" value="N-ACETYLMANNOSAMINE KINASE"/>
    <property type="match status" value="1"/>
</dbReference>
<dbReference type="Pfam" id="PF00480">
    <property type="entry name" value="ROK"/>
    <property type="match status" value="1"/>
</dbReference>
<name>A0A231UTY4_9HYPH</name>
<dbReference type="OrthoDB" id="49685at2"/>
<reference evidence="2" key="1">
    <citation type="journal article" date="2017" name="Int. J. Syst. Evol. Microbiol.">
        <title>Notoacmeibacter marinus gen. nov., sp. nov., isolated from the gut of a limpet and proposal of Notoacmeibacteraceae fam. nov. in the order Rhizobiales of the class Alphaproteobacteria.</title>
        <authorList>
            <person name="Huang Z."/>
            <person name="Guo F."/>
            <person name="Lai Q."/>
        </authorList>
    </citation>
    <scope>NUCLEOTIDE SEQUENCE [LARGE SCALE GENOMIC DNA]</scope>
    <source>
        <strain evidence="2">XMTR2A4</strain>
    </source>
</reference>
<dbReference type="RefSeq" id="WP_094078156.1">
    <property type="nucleotide sequence ID" value="NZ_NBYO01000003.1"/>
</dbReference>
<dbReference type="Gene3D" id="3.30.420.40">
    <property type="match status" value="2"/>
</dbReference>
<keyword evidence="2" id="KW-1185">Reference proteome</keyword>
<dbReference type="EMBL" id="NBYO01000003">
    <property type="protein sequence ID" value="OXS99379.1"/>
    <property type="molecule type" value="Genomic_DNA"/>
</dbReference>
<accession>A0A231UTY4</accession>
<evidence type="ECO:0000313" key="1">
    <source>
        <dbReference type="EMBL" id="OXS99379.1"/>
    </source>
</evidence>
<evidence type="ECO:0000313" key="2">
    <source>
        <dbReference type="Proteomes" id="UP000215405"/>
    </source>
</evidence>
<proteinExistence type="predicted"/>
<dbReference type="PANTHER" id="PTHR18964">
    <property type="entry name" value="ROK (REPRESSOR, ORF, KINASE) FAMILY"/>
    <property type="match status" value="1"/>
</dbReference>